<evidence type="ECO:0000313" key="7">
    <source>
        <dbReference type="Proteomes" id="UP001431783"/>
    </source>
</evidence>
<evidence type="ECO:0000259" key="5">
    <source>
        <dbReference type="Pfam" id="PF04935"/>
    </source>
</evidence>
<feature type="region of interest" description="Disordered" evidence="4">
    <location>
        <begin position="228"/>
        <end position="288"/>
    </location>
</feature>
<sequence length="288" mass="33593">MKMEKTQEQKKKVSLFAIKELVVRENAFIKNLFSVMCMPNRNEEDSEVGVVPNVQRKQISNVHNNPRAKSLTELQERFEALKGKQKLTYKDKRLKKGIKNRLKKKTKKNERTNQKKLVDVMKIKTEEVNQDGNEKPPKPIFNSEGKMVFSKFDFSNIGNKNNRKHLTDPKKLLSNLEKQNEKITSLKESGEIDRAVQLKEKNAWKNALAKASGEKVRDDPALLKKTIKRKEQHHKSSKKKWEARQNTVIKNKEEKQNKRQENIDKRKKSKKLTKLKKAAKKGKIIPGF</sequence>
<evidence type="ECO:0000256" key="4">
    <source>
        <dbReference type="SAM" id="MobiDB-lite"/>
    </source>
</evidence>
<dbReference type="InterPro" id="IPR007019">
    <property type="entry name" value="SURF6"/>
</dbReference>
<comment type="subcellular location">
    <subcellularLocation>
        <location evidence="1">Nucleus</location>
    </subcellularLocation>
</comment>
<dbReference type="GO" id="GO:0003723">
    <property type="term" value="F:RNA binding"/>
    <property type="evidence" value="ECO:0007669"/>
    <property type="project" value="TreeGrafter"/>
</dbReference>
<dbReference type="Pfam" id="PF04935">
    <property type="entry name" value="SURF6"/>
    <property type="match status" value="1"/>
</dbReference>
<comment type="similarity">
    <text evidence="2">Belongs to the SURF6 family.</text>
</comment>
<dbReference type="AlphaFoldDB" id="A0AAW1UBV9"/>
<dbReference type="EMBL" id="JARQZJ010000067">
    <property type="protein sequence ID" value="KAK9881172.1"/>
    <property type="molecule type" value="Genomic_DNA"/>
</dbReference>
<reference evidence="6 7" key="1">
    <citation type="submission" date="2023-03" db="EMBL/GenBank/DDBJ databases">
        <title>Genome insight into feeding habits of ladybird beetles.</title>
        <authorList>
            <person name="Li H.-S."/>
            <person name="Huang Y.-H."/>
            <person name="Pang H."/>
        </authorList>
    </citation>
    <scope>NUCLEOTIDE SEQUENCE [LARGE SCALE GENOMIC DNA]</scope>
    <source>
        <strain evidence="6">SYSU_2023b</strain>
        <tissue evidence="6">Whole body</tissue>
    </source>
</reference>
<dbReference type="GO" id="GO:0042273">
    <property type="term" value="P:ribosomal large subunit biogenesis"/>
    <property type="evidence" value="ECO:0007669"/>
    <property type="project" value="TreeGrafter"/>
</dbReference>
<feature type="compositionally biased region" description="Basic residues" evidence="4">
    <location>
        <begin position="228"/>
        <end position="238"/>
    </location>
</feature>
<dbReference type="InterPro" id="IPR029190">
    <property type="entry name" value="Rrp14/SURF6_C"/>
</dbReference>
<comment type="caution">
    <text evidence="6">The sequence shown here is derived from an EMBL/GenBank/DDBJ whole genome shotgun (WGS) entry which is preliminary data.</text>
</comment>
<feature type="compositionally biased region" description="Basic residues" evidence="4">
    <location>
        <begin position="265"/>
        <end position="288"/>
    </location>
</feature>
<protein>
    <recommendedName>
        <fullName evidence="5">Ribosomal RNA-processing protein 14/surfeit locus protein 6 C-terminal domain-containing protein</fullName>
    </recommendedName>
</protein>
<dbReference type="GO" id="GO:0003677">
    <property type="term" value="F:DNA binding"/>
    <property type="evidence" value="ECO:0007669"/>
    <property type="project" value="TreeGrafter"/>
</dbReference>
<keyword evidence="3" id="KW-0539">Nucleus</keyword>
<dbReference type="GO" id="GO:0042274">
    <property type="term" value="P:ribosomal small subunit biogenesis"/>
    <property type="evidence" value="ECO:0007669"/>
    <property type="project" value="TreeGrafter"/>
</dbReference>
<dbReference type="PANTHER" id="PTHR14369">
    <property type="entry name" value="SURFEIT LOCUS PROTEIN 6"/>
    <property type="match status" value="1"/>
</dbReference>
<feature type="domain" description="Ribosomal RNA-processing protein 14/surfeit locus protein 6 C-terminal" evidence="5">
    <location>
        <begin position="92"/>
        <end position="275"/>
    </location>
</feature>
<name>A0AAW1UBV9_9CUCU</name>
<dbReference type="Proteomes" id="UP001431783">
    <property type="component" value="Unassembled WGS sequence"/>
</dbReference>
<evidence type="ECO:0000313" key="6">
    <source>
        <dbReference type="EMBL" id="KAK9881172.1"/>
    </source>
</evidence>
<keyword evidence="7" id="KW-1185">Reference proteome</keyword>
<accession>A0AAW1UBV9</accession>
<feature type="compositionally biased region" description="Basic and acidic residues" evidence="4">
    <location>
        <begin position="250"/>
        <end position="264"/>
    </location>
</feature>
<evidence type="ECO:0000256" key="2">
    <source>
        <dbReference type="ARBA" id="ARBA00005904"/>
    </source>
</evidence>
<dbReference type="PANTHER" id="PTHR14369:SF0">
    <property type="entry name" value="SURFEIT LOCUS PROTEIN 6"/>
    <property type="match status" value="1"/>
</dbReference>
<dbReference type="GO" id="GO:0005730">
    <property type="term" value="C:nucleolus"/>
    <property type="evidence" value="ECO:0007669"/>
    <property type="project" value="TreeGrafter"/>
</dbReference>
<gene>
    <name evidence="6" type="ORF">WA026_014520</name>
</gene>
<evidence type="ECO:0000256" key="3">
    <source>
        <dbReference type="ARBA" id="ARBA00023242"/>
    </source>
</evidence>
<evidence type="ECO:0000256" key="1">
    <source>
        <dbReference type="ARBA" id="ARBA00004123"/>
    </source>
</evidence>
<proteinExistence type="inferred from homology"/>
<organism evidence="6 7">
    <name type="scientific">Henosepilachna vigintioctopunctata</name>
    <dbReference type="NCBI Taxonomy" id="420089"/>
    <lineage>
        <taxon>Eukaryota</taxon>
        <taxon>Metazoa</taxon>
        <taxon>Ecdysozoa</taxon>
        <taxon>Arthropoda</taxon>
        <taxon>Hexapoda</taxon>
        <taxon>Insecta</taxon>
        <taxon>Pterygota</taxon>
        <taxon>Neoptera</taxon>
        <taxon>Endopterygota</taxon>
        <taxon>Coleoptera</taxon>
        <taxon>Polyphaga</taxon>
        <taxon>Cucujiformia</taxon>
        <taxon>Coccinelloidea</taxon>
        <taxon>Coccinellidae</taxon>
        <taxon>Epilachninae</taxon>
        <taxon>Epilachnini</taxon>
        <taxon>Henosepilachna</taxon>
    </lineage>
</organism>